<evidence type="ECO:0000256" key="6">
    <source>
        <dbReference type="ARBA" id="ARBA00023136"/>
    </source>
</evidence>
<feature type="transmembrane region" description="Helical" evidence="7">
    <location>
        <begin position="67"/>
        <end position="85"/>
    </location>
</feature>
<dbReference type="PANTHER" id="PTHR23511:SF34">
    <property type="entry name" value="SYNAPTIC VESICLE GLYCOPROTEIN 2"/>
    <property type="match status" value="1"/>
</dbReference>
<reference evidence="10" key="1">
    <citation type="submission" date="2021-02" db="EMBL/GenBank/DDBJ databases">
        <authorList>
            <person name="Nowell W R."/>
        </authorList>
    </citation>
    <scope>NUCLEOTIDE SEQUENCE</scope>
</reference>
<comment type="similarity">
    <text evidence="2">Belongs to the major facilitator superfamily.</text>
</comment>
<dbReference type="EMBL" id="CAJOBA010040600">
    <property type="protein sequence ID" value="CAF4097339.1"/>
    <property type="molecule type" value="Genomic_DNA"/>
</dbReference>
<evidence type="ECO:0000313" key="12">
    <source>
        <dbReference type="EMBL" id="CAF4322698.1"/>
    </source>
</evidence>
<dbReference type="GO" id="GO:0022857">
    <property type="term" value="F:transmembrane transporter activity"/>
    <property type="evidence" value="ECO:0007669"/>
    <property type="project" value="InterPro"/>
</dbReference>
<organism evidence="10 13">
    <name type="scientific">Didymodactylos carnosus</name>
    <dbReference type="NCBI Taxonomy" id="1234261"/>
    <lineage>
        <taxon>Eukaryota</taxon>
        <taxon>Metazoa</taxon>
        <taxon>Spiralia</taxon>
        <taxon>Gnathifera</taxon>
        <taxon>Rotifera</taxon>
        <taxon>Eurotatoria</taxon>
        <taxon>Bdelloidea</taxon>
        <taxon>Philodinida</taxon>
        <taxon>Philodinidae</taxon>
        <taxon>Didymodactylos</taxon>
    </lineage>
</organism>
<evidence type="ECO:0000256" key="5">
    <source>
        <dbReference type="ARBA" id="ARBA00022989"/>
    </source>
</evidence>
<evidence type="ECO:0000256" key="2">
    <source>
        <dbReference type="ARBA" id="ARBA00008335"/>
    </source>
</evidence>
<feature type="transmembrane region" description="Helical" evidence="7">
    <location>
        <begin position="228"/>
        <end position="250"/>
    </location>
</feature>
<dbReference type="Pfam" id="PF00083">
    <property type="entry name" value="Sugar_tr"/>
    <property type="match status" value="1"/>
</dbReference>
<dbReference type="Gene3D" id="1.20.1250.20">
    <property type="entry name" value="MFS general substrate transporter like domains"/>
    <property type="match status" value="1"/>
</dbReference>
<dbReference type="InterPro" id="IPR036259">
    <property type="entry name" value="MFS_trans_sf"/>
</dbReference>
<accession>A0A815PGT9</accession>
<evidence type="ECO:0000259" key="8">
    <source>
        <dbReference type="PROSITE" id="PS50850"/>
    </source>
</evidence>
<dbReference type="EMBL" id="CAJNOK010019029">
    <property type="protein sequence ID" value="CAF1292465.1"/>
    <property type="molecule type" value="Genomic_DNA"/>
</dbReference>
<dbReference type="EMBL" id="CAJNOQ010019364">
    <property type="protein sequence ID" value="CAF1448714.1"/>
    <property type="molecule type" value="Genomic_DNA"/>
</dbReference>
<feature type="transmembrane region" description="Helical" evidence="7">
    <location>
        <begin position="125"/>
        <end position="148"/>
    </location>
</feature>
<feature type="transmembrane region" description="Helical" evidence="7">
    <location>
        <begin position="388"/>
        <end position="409"/>
    </location>
</feature>
<dbReference type="PROSITE" id="PS50850">
    <property type="entry name" value="MFS"/>
    <property type="match status" value="1"/>
</dbReference>
<keyword evidence="13" id="KW-1185">Reference proteome</keyword>
<feature type="transmembrane region" description="Helical" evidence="7">
    <location>
        <begin position="154"/>
        <end position="176"/>
    </location>
</feature>
<dbReference type="Proteomes" id="UP000663829">
    <property type="component" value="Unassembled WGS sequence"/>
</dbReference>
<feature type="transmembrane region" description="Helical" evidence="7">
    <location>
        <begin position="295"/>
        <end position="314"/>
    </location>
</feature>
<dbReference type="SUPFAM" id="SSF103473">
    <property type="entry name" value="MFS general substrate transporter"/>
    <property type="match status" value="1"/>
</dbReference>
<dbReference type="InterPro" id="IPR005829">
    <property type="entry name" value="Sugar_transporter_CS"/>
</dbReference>
<evidence type="ECO:0000256" key="3">
    <source>
        <dbReference type="ARBA" id="ARBA00022448"/>
    </source>
</evidence>
<protein>
    <recommendedName>
        <fullName evidence="8">Major facilitator superfamily (MFS) profile domain-containing protein</fullName>
    </recommendedName>
</protein>
<feature type="transmembrane region" description="Helical" evidence="7">
    <location>
        <begin position="91"/>
        <end position="113"/>
    </location>
</feature>
<dbReference type="PANTHER" id="PTHR23511">
    <property type="entry name" value="SYNAPTIC VESICLE GLYCOPROTEIN 2"/>
    <property type="match status" value="1"/>
</dbReference>
<evidence type="ECO:0000313" key="13">
    <source>
        <dbReference type="Proteomes" id="UP000663829"/>
    </source>
</evidence>
<dbReference type="Proteomes" id="UP000682733">
    <property type="component" value="Unassembled WGS sequence"/>
</dbReference>
<dbReference type="OrthoDB" id="3936150at2759"/>
<keyword evidence="4 7" id="KW-0812">Transmembrane</keyword>
<sequence>MTAIMFGAVFTDGYELGMISMVLPLLAVHMNLSSFWLGFIGSSALIGLFFGSLILGWISDHFGRKKIFVCSFIIITIATIFEYFVRNKIELVILRFLIGFGIGGDYSAGHTMLAEILPKRHRGSILGSFSVIWTVGYVCSTLIGYLLINKNSRIWRWMLVSAVLPAIIVLISRIGTPESPRWLMTKYRMDEAFDIIKKYINKDIVINNQDMVKPTEKSNFLTLFNKKFIRLTLFNCLFYVCLVIPYFAIYTFLPIILKSMDITQSITTDLLLNFFLLLGAFIGIGLTIKLSRRHFLIGSFIILTISLTLLSFLSNTNKKALNILCIIIFAIFTLFMSAVCNLVVIFPAESFPTHIRSTGTGFVTAVSRFGSATGTFLLPLLIEYFKLRITLLILSSILVFGTIISILWAPETKLTDLDELNKTVECVDKTPANELEAKF</sequence>
<dbReference type="Proteomes" id="UP000681722">
    <property type="component" value="Unassembled WGS sequence"/>
</dbReference>
<evidence type="ECO:0000313" key="11">
    <source>
        <dbReference type="EMBL" id="CAF4097339.1"/>
    </source>
</evidence>
<evidence type="ECO:0000313" key="10">
    <source>
        <dbReference type="EMBL" id="CAF1448714.1"/>
    </source>
</evidence>
<feature type="transmembrane region" description="Helical" evidence="7">
    <location>
        <begin position="35"/>
        <end position="55"/>
    </location>
</feature>
<name>A0A815PGT9_9BILA</name>
<dbReference type="InterPro" id="IPR005828">
    <property type="entry name" value="MFS_sugar_transport-like"/>
</dbReference>
<dbReference type="Proteomes" id="UP000677228">
    <property type="component" value="Unassembled WGS sequence"/>
</dbReference>
<evidence type="ECO:0000256" key="7">
    <source>
        <dbReference type="SAM" id="Phobius"/>
    </source>
</evidence>
<dbReference type="EMBL" id="CAJOBC010084811">
    <property type="protein sequence ID" value="CAF4322698.1"/>
    <property type="molecule type" value="Genomic_DNA"/>
</dbReference>
<feature type="domain" description="Major facilitator superfamily (MFS) profile" evidence="8">
    <location>
        <begin position="1"/>
        <end position="413"/>
    </location>
</feature>
<dbReference type="AlphaFoldDB" id="A0A815PGT9"/>
<feature type="transmembrane region" description="Helical" evidence="7">
    <location>
        <begin position="360"/>
        <end position="382"/>
    </location>
</feature>
<evidence type="ECO:0000313" key="9">
    <source>
        <dbReference type="EMBL" id="CAF1292465.1"/>
    </source>
</evidence>
<comment type="subcellular location">
    <subcellularLocation>
        <location evidence="1">Membrane</location>
        <topology evidence="1">Multi-pass membrane protein</topology>
    </subcellularLocation>
</comment>
<proteinExistence type="inferred from homology"/>
<feature type="transmembrane region" description="Helical" evidence="7">
    <location>
        <begin position="320"/>
        <end position="348"/>
    </location>
</feature>
<dbReference type="PROSITE" id="PS00216">
    <property type="entry name" value="SUGAR_TRANSPORT_1"/>
    <property type="match status" value="1"/>
</dbReference>
<dbReference type="InterPro" id="IPR020846">
    <property type="entry name" value="MFS_dom"/>
</dbReference>
<evidence type="ECO:0000256" key="1">
    <source>
        <dbReference type="ARBA" id="ARBA00004141"/>
    </source>
</evidence>
<gene>
    <name evidence="10" type="ORF">GPM918_LOCUS34653</name>
    <name evidence="9" type="ORF">OVA965_LOCUS28159</name>
    <name evidence="12" type="ORF">SRO942_LOCUS35355</name>
    <name evidence="11" type="ORF">TMI583_LOCUS28911</name>
</gene>
<keyword evidence="3" id="KW-0813">Transport</keyword>
<dbReference type="GO" id="GO:0005886">
    <property type="term" value="C:plasma membrane"/>
    <property type="evidence" value="ECO:0007669"/>
    <property type="project" value="TreeGrafter"/>
</dbReference>
<evidence type="ECO:0000256" key="4">
    <source>
        <dbReference type="ARBA" id="ARBA00022692"/>
    </source>
</evidence>
<keyword evidence="5 7" id="KW-1133">Transmembrane helix</keyword>
<feature type="transmembrane region" description="Helical" evidence="7">
    <location>
        <begin position="270"/>
        <end position="288"/>
    </location>
</feature>
<keyword evidence="6 7" id="KW-0472">Membrane</keyword>
<comment type="caution">
    <text evidence="10">The sequence shown here is derived from an EMBL/GenBank/DDBJ whole genome shotgun (WGS) entry which is preliminary data.</text>
</comment>